<dbReference type="PIRSF" id="PIRSF028520">
    <property type="entry name" value="UCP028520"/>
    <property type="match status" value="1"/>
</dbReference>
<sequence length="162" mass="17436">MTLRPLTPADHGRVIDLNNAAYPAVPNVDAAELAELVAHTSLALVAVAGHAVVGFLLAVDPGAQYESENYRFFESRGVPSLYIDRIVIDDEFRGGGVGRALYTAVFERAKQDGRAEVTCEVNLQPPNPQSLAFHERMGFRRIGQQDTKGGAYTVALLAAPVS</sequence>
<keyword evidence="1" id="KW-0808">Transferase</keyword>
<evidence type="ECO:0000256" key="2">
    <source>
        <dbReference type="ARBA" id="ARBA00023315"/>
    </source>
</evidence>
<evidence type="ECO:0000256" key="1">
    <source>
        <dbReference type="ARBA" id="ARBA00022679"/>
    </source>
</evidence>
<evidence type="ECO:0000313" key="5">
    <source>
        <dbReference type="Proteomes" id="UP001321498"/>
    </source>
</evidence>
<protein>
    <submittedName>
        <fullName evidence="4">Acetyltransferase</fullName>
    </submittedName>
</protein>
<dbReference type="InterPro" id="IPR016890">
    <property type="entry name" value="UCP028520"/>
</dbReference>
<dbReference type="InterPro" id="IPR000182">
    <property type="entry name" value="GNAT_dom"/>
</dbReference>
<accession>A0ABM8G994</accession>
<dbReference type="Pfam" id="PF00583">
    <property type="entry name" value="Acetyltransf_1"/>
    <property type="match status" value="1"/>
</dbReference>
<evidence type="ECO:0000259" key="3">
    <source>
        <dbReference type="PROSITE" id="PS51186"/>
    </source>
</evidence>
<organism evidence="4 5">
    <name type="scientific">Naasia aerilata</name>
    <dbReference type="NCBI Taxonomy" id="1162966"/>
    <lineage>
        <taxon>Bacteria</taxon>
        <taxon>Bacillati</taxon>
        <taxon>Actinomycetota</taxon>
        <taxon>Actinomycetes</taxon>
        <taxon>Micrococcales</taxon>
        <taxon>Microbacteriaceae</taxon>
        <taxon>Naasia</taxon>
    </lineage>
</organism>
<dbReference type="InterPro" id="IPR016181">
    <property type="entry name" value="Acyl_CoA_acyltransferase"/>
</dbReference>
<dbReference type="EMBL" id="AP027731">
    <property type="protein sequence ID" value="BDZ44692.1"/>
    <property type="molecule type" value="Genomic_DNA"/>
</dbReference>
<dbReference type="PROSITE" id="PS51186">
    <property type="entry name" value="GNAT"/>
    <property type="match status" value="1"/>
</dbReference>
<feature type="domain" description="N-acetyltransferase" evidence="3">
    <location>
        <begin position="1"/>
        <end position="159"/>
    </location>
</feature>
<dbReference type="CDD" id="cd04301">
    <property type="entry name" value="NAT_SF"/>
    <property type="match status" value="1"/>
</dbReference>
<keyword evidence="2" id="KW-0012">Acyltransferase</keyword>
<gene>
    <name evidence="4" type="ORF">GCM10025866_06010</name>
</gene>
<keyword evidence="5" id="KW-1185">Reference proteome</keyword>
<evidence type="ECO:0000313" key="4">
    <source>
        <dbReference type="EMBL" id="BDZ44692.1"/>
    </source>
</evidence>
<reference evidence="5" key="1">
    <citation type="journal article" date="2019" name="Int. J. Syst. Evol. Microbiol.">
        <title>The Global Catalogue of Microorganisms (GCM) 10K type strain sequencing project: providing services to taxonomists for standard genome sequencing and annotation.</title>
        <authorList>
            <consortium name="The Broad Institute Genomics Platform"/>
            <consortium name="The Broad Institute Genome Sequencing Center for Infectious Disease"/>
            <person name="Wu L."/>
            <person name="Ma J."/>
        </authorList>
    </citation>
    <scope>NUCLEOTIDE SEQUENCE [LARGE SCALE GENOMIC DNA]</scope>
    <source>
        <strain evidence="5">NBRC 108725</strain>
    </source>
</reference>
<name>A0ABM8G994_9MICO</name>
<dbReference type="Gene3D" id="3.40.630.30">
    <property type="match status" value="1"/>
</dbReference>
<dbReference type="SUPFAM" id="SSF55729">
    <property type="entry name" value="Acyl-CoA N-acyltransferases (Nat)"/>
    <property type="match status" value="1"/>
</dbReference>
<dbReference type="Proteomes" id="UP001321498">
    <property type="component" value="Chromosome"/>
</dbReference>
<proteinExistence type="predicted"/>
<dbReference type="PANTHER" id="PTHR43877">
    <property type="entry name" value="AMINOALKYLPHOSPHONATE N-ACETYLTRANSFERASE-RELATED-RELATED"/>
    <property type="match status" value="1"/>
</dbReference>
<dbReference type="InterPro" id="IPR050832">
    <property type="entry name" value="Bact_Acetyltransf"/>
</dbReference>